<dbReference type="PANTHER" id="PTHR34220">
    <property type="entry name" value="SENSOR HISTIDINE KINASE YPDA"/>
    <property type="match status" value="1"/>
</dbReference>
<evidence type="ECO:0000259" key="1">
    <source>
        <dbReference type="Pfam" id="PF06580"/>
    </source>
</evidence>
<evidence type="ECO:0000313" key="2">
    <source>
        <dbReference type="EMBL" id="BBE16449.1"/>
    </source>
</evidence>
<dbReference type="Proteomes" id="UP001193389">
    <property type="component" value="Chromosome"/>
</dbReference>
<dbReference type="InterPro" id="IPR010559">
    <property type="entry name" value="Sig_transdc_His_kin_internal"/>
</dbReference>
<dbReference type="AlphaFoldDB" id="A0A5K7S4M2"/>
<proteinExistence type="predicted"/>
<accession>A0A5K7S4M2</accession>
<dbReference type="PANTHER" id="PTHR34220:SF7">
    <property type="entry name" value="SENSOR HISTIDINE KINASE YPDA"/>
    <property type="match status" value="1"/>
</dbReference>
<keyword evidence="3" id="KW-1185">Reference proteome</keyword>
<evidence type="ECO:0000313" key="3">
    <source>
        <dbReference type="Proteomes" id="UP001193389"/>
    </source>
</evidence>
<keyword evidence="2" id="KW-0808">Transferase</keyword>
<feature type="domain" description="Signal transduction histidine kinase internal region" evidence="1">
    <location>
        <begin position="38"/>
        <end position="115"/>
    </location>
</feature>
<reference evidence="2" key="1">
    <citation type="journal article" date="2020" name="Int. J. Syst. Evol. Microbiol.">
        <title>Aquipluma nitroreducens gen. nov. sp. nov., a novel facultatively anaerobic bacterium isolated from a freshwater lake.</title>
        <authorList>
            <person name="Watanabe M."/>
            <person name="Kojima H."/>
            <person name="Fukui M."/>
        </authorList>
    </citation>
    <scope>NUCLEOTIDE SEQUENCE</scope>
    <source>
        <strain evidence="2">MeG22</strain>
    </source>
</reference>
<dbReference type="GO" id="GO:0016020">
    <property type="term" value="C:membrane"/>
    <property type="evidence" value="ECO:0007669"/>
    <property type="project" value="InterPro"/>
</dbReference>
<name>A0A5K7S4M2_9BACT</name>
<dbReference type="EMBL" id="AP018694">
    <property type="protein sequence ID" value="BBE16449.1"/>
    <property type="molecule type" value="Genomic_DNA"/>
</dbReference>
<dbReference type="InterPro" id="IPR050640">
    <property type="entry name" value="Bact_2-comp_sensor_kinase"/>
</dbReference>
<dbReference type="GO" id="GO:0000155">
    <property type="term" value="F:phosphorelay sensor kinase activity"/>
    <property type="evidence" value="ECO:0007669"/>
    <property type="project" value="InterPro"/>
</dbReference>
<organism evidence="2 3">
    <name type="scientific">Aquipluma nitroreducens</name>
    <dbReference type="NCBI Taxonomy" id="2010828"/>
    <lineage>
        <taxon>Bacteria</taxon>
        <taxon>Pseudomonadati</taxon>
        <taxon>Bacteroidota</taxon>
        <taxon>Bacteroidia</taxon>
        <taxon>Marinilabiliales</taxon>
        <taxon>Prolixibacteraceae</taxon>
        <taxon>Aquipluma</taxon>
    </lineage>
</organism>
<dbReference type="SUPFAM" id="SSF55874">
    <property type="entry name" value="ATPase domain of HSP90 chaperone/DNA topoisomerase II/histidine kinase"/>
    <property type="match status" value="1"/>
</dbReference>
<protein>
    <submittedName>
        <fullName evidence="2">Two-component system sensor protein, no kinase domain</fullName>
    </submittedName>
</protein>
<keyword evidence="2" id="KW-0418">Kinase</keyword>
<dbReference type="Pfam" id="PF06580">
    <property type="entry name" value="His_kinase"/>
    <property type="match status" value="1"/>
</dbReference>
<dbReference type="KEGG" id="anf:AQPE_0587"/>
<dbReference type="InterPro" id="IPR036890">
    <property type="entry name" value="HATPase_C_sf"/>
</dbReference>
<gene>
    <name evidence="2" type="ORF">AQPE_0587</name>
</gene>
<sequence length="233" mass="27107">MFFLLFAFLTFSSSVRIFQKLKREEDINQRYQHEKLNAELMLLRQQVNPHFLFNSLNNIHSLANRKSDLTSEAIMKLSSILRYMLSENPSSEIPVSREIAMIENYIDLQKLWMKNAIKVDLVVENVKENHYIEPFILNPLVENAFKYGALPGIESVISIHLRIIDDWLHVQISNPVLREKLSAAGSMGIGVNNVIRRLELCYPGNYKMENNRIGDMYQINLSMKLKSNELYSN</sequence>